<keyword evidence="3" id="KW-1185">Reference proteome</keyword>
<dbReference type="SUPFAM" id="SSF57783">
    <property type="entry name" value="Zinc beta-ribbon"/>
    <property type="match status" value="1"/>
</dbReference>
<dbReference type="InterPro" id="IPR002694">
    <property type="entry name" value="Znf_CHC2"/>
</dbReference>
<accession>A0ABP9DE06</accession>
<dbReference type="Gene3D" id="3.90.580.10">
    <property type="entry name" value="Zinc finger, CHC2-type domain"/>
    <property type="match status" value="1"/>
</dbReference>
<evidence type="ECO:0000313" key="3">
    <source>
        <dbReference type="Proteomes" id="UP001500298"/>
    </source>
</evidence>
<dbReference type="SMART" id="SM00400">
    <property type="entry name" value="ZnF_CHCC"/>
    <property type="match status" value="1"/>
</dbReference>
<gene>
    <name evidence="2" type="ORF">GCM10023331_26350</name>
</gene>
<organism evidence="2 3">
    <name type="scientific">Algivirga pacifica</name>
    <dbReference type="NCBI Taxonomy" id="1162670"/>
    <lineage>
        <taxon>Bacteria</taxon>
        <taxon>Pseudomonadati</taxon>
        <taxon>Bacteroidota</taxon>
        <taxon>Cytophagia</taxon>
        <taxon>Cytophagales</taxon>
        <taxon>Flammeovirgaceae</taxon>
        <taxon>Algivirga</taxon>
    </lineage>
</organism>
<sequence>MYKCFACGHGGDAIHFVQHYHKLSFQEAVAVVADIGGIGRENEVLSSIHQPNRLLSRPNSTRVAVHTPSGTDTKMIQSWTDSYKLPFQQSSRILFDGPRQQEVSQTEKTTLLDQKLPLRTYARHIPNPLMGFLYTYFGESRAGVVIDRYLLSGSTYRFRGFDQSPIIFWYIAHNQQVRRGKVMAYRQCPNVLDTSLDDIKRVKVNGRGLVTSVHKLLYKENYALPAEPFFGEHLLNREWAATLPVAVVESEKSALIASFFFPQYLWLATGSLGGLTLEKAKVLQGRKVILFPDLGKTGGLQPYEKWSEVAFYLRKRLKLEVRVDRILEDNASHLMREKGADLADFLIVENLQYPVWWDDLV</sequence>
<name>A0ABP9DE06_9BACT</name>
<comment type="caution">
    <text evidence="2">The sequence shown here is derived from an EMBL/GenBank/DDBJ whole genome shotgun (WGS) entry which is preliminary data.</text>
</comment>
<protein>
    <recommendedName>
        <fullName evidence="1">Zinc finger CHC2-type domain-containing protein</fullName>
    </recommendedName>
</protein>
<dbReference type="InterPro" id="IPR036977">
    <property type="entry name" value="DNA_primase_Znf_CHC2"/>
</dbReference>
<evidence type="ECO:0000259" key="1">
    <source>
        <dbReference type="SMART" id="SM00400"/>
    </source>
</evidence>
<dbReference type="Proteomes" id="UP001500298">
    <property type="component" value="Unassembled WGS sequence"/>
</dbReference>
<evidence type="ECO:0000313" key="2">
    <source>
        <dbReference type="EMBL" id="GAA4839883.1"/>
    </source>
</evidence>
<proteinExistence type="predicted"/>
<dbReference type="EMBL" id="BAABJX010000038">
    <property type="protein sequence ID" value="GAA4839883.1"/>
    <property type="molecule type" value="Genomic_DNA"/>
</dbReference>
<dbReference type="Pfam" id="PF01807">
    <property type="entry name" value="Zn_ribbon_DnaG"/>
    <property type="match status" value="1"/>
</dbReference>
<dbReference type="InterPro" id="IPR045951">
    <property type="entry name" value="DUF6371"/>
</dbReference>
<dbReference type="Pfam" id="PF19898">
    <property type="entry name" value="DUF6371"/>
    <property type="match status" value="1"/>
</dbReference>
<reference evidence="3" key="1">
    <citation type="journal article" date="2019" name="Int. J. Syst. Evol. Microbiol.">
        <title>The Global Catalogue of Microorganisms (GCM) 10K type strain sequencing project: providing services to taxonomists for standard genome sequencing and annotation.</title>
        <authorList>
            <consortium name="The Broad Institute Genomics Platform"/>
            <consortium name="The Broad Institute Genome Sequencing Center for Infectious Disease"/>
            <person name="Wu L."/>
            <person name="Ma J."/>
        </authorList>
    </citation>
    <scope>NUCLEOTIDE SEQUENCE [LARGE SCALE GENOMIC DNA]</scope>
    <source>
        <strain evidence="3">JCM 18326</strain>
    </source>
</reference>
<feature type="domain" description="Zinc finger CHC2-type" evidence="1">
    <location>
        <begin position="1"/>
        <end position="33"/>
    </location>
</feature>